<organism evidence="1 2">
    <name type="scientific">Xenorhabdus innexi</name>
    <dbReference type="NCBI Taxonomy" id="290109"/>
    <lineage>
        <taxon>Bacteria</taxon>
        <taxon>Pseudomonadati</taxon>
        <taxon>Pseudomonadota</taxon>
        <taxon>Gammaproteobacteria</taxon>
        <taxon>Enterobacterales</taxon>
        <taxon>Morganellaceae</taxon>
        <taxon>Xenorhabdus</taxon>
    </lineage>
</organism>
<gene>
    <name evidence="1" type="ORF">Xinn_00747</name>
</gene>
<protein>
    <submittedName>
        <fullName evidence="1">Uncharacterized protein</fullName>
    </submittedName>
</protein>
<dbReference type="Proteomes" id="UP000224871">
    <property type="component" value="Unassembled WGS sequence"/>
</dbReference>
<proteinExistence type="predicted"/>
<reference evidence="1 2" key="1">
    <citation type="journal article" date="2017" name="Nat. Microbiol.">
        <title>Natural product diversity associated with the nematode symbionts Photorhabdus and Xenorhabdus.</title>
        <authorList>
            <person name="Tobias N.J."/>
            <person name="Wolff H."/>
            <person name="Djahanschiri B."/>
            <person name="Grundmann F."/>
            <person name="Kronenwerth M."/>
            <person name="Shi Y.M."/>
            <person name="Simonyi S."/>
            <person name="Grun P."/>
            <person name="Shapiro-Ilan D."/>
            <person name="Pidot S.J."/>
            <person name="Stinear T.P."/>
            <person name="Ebersberger I."/>
            <person name="Bode H.B."/>
        </authorList>
    </citation>
    <scope>NUCLEOTIDE SEQUENCE [LARGE SCALE GENOMIC DNA]</scope>
    <source>
        <strain evidence="1 2">DSM 16336</strain>
    </source>
</reference>
<accession>A0A2G0NTB6</accession>
<dbReference type="EMBL" id="NIBU01000005">
    <property type="protein sequence ID" value="PHM37938.1"/>
    <property type="molecule type" value="Genomic_DNA"/>
</dbReference>
<name>A0A2G0NTB6_9GAMM</name>
<evidence type="ECO:0000313" key="2">
    <source>
        <dbReference type="Proteomes" id="UP000224871"/>
    </source>
</evidence>
<sequence length="72" mass="8502">MQSLTHIWESERRVSFSTFISLWRFTPIRFELSSGLLIGIKYENTKSACILFTVFFIPCLQRPWLGVNNINF</sequence>
<evidence type="ECO:0000313" key="1">
    <source>
        <dbReference type="EMBL" id="PHM37938.1"/>
    </source>
</evidence>
<keyword evidence="2" id="KW-1185">Reference proteome</keyword>
<comment type="caution">
    <text evidence="1">The sequence shown here is derived from an EMBL/GenBank/DDBJ whole genome shotgun (WGS) entry which is preliminary data.</text>
</comment>